<organism evidence="2">
    <name type="scientific">Arundo donax</name>
    <name type="common">Giant reed</name>
    <name type="synonym">Donax arundinaceus</name>
    <dbReference type="NCBI Taxonomy" id="35708"/>
    <lineage>
        <taxon>Eukaryota</taxon>
        <taxon>Viridiplantae</taxon>
        <taxon>Streptophyta</taxon>
        <taxon>Embryophyta</taxon>
        <taxon>Tracheophyta</taxon>
        <taxon>Spermatophyta</taxon>
        <taxon>Magnoliopsida</taxon>
        <taxon>Liliopsida</taxon>
        <taxon>Poales</taxon>
        <taxon>Poaceae</taxon>
        <taxon>PACMAD clade</taxon>
        <taxon>Arundinoideae</taxon>
        <taxon>Arundineae</taxon>
        <taxon>Arundo</taxon>
    </lineage>
</organism>
<evidence type="ECO:0000256" key="1">
    <source>
        <dbReference type="SAM" id="MobiDB-lite"/>
    </source>
</evidence>
<accession>A0A0A9EFA8</accession>
<evidence type="ECO:0000313" key="2">
    <source>
        <dbReference type="EMBL" id="JAD97673.1"/>
    </source>
</evidence>
<name>A0A0A9EFA8_ARUDO</name>
<sequence>MVKIQSVGDFLSDNEAVHHGTQKKRKGRSITRKDDIFSRTPNMPKIKIVLNDRN</sequence>
<dbReference type="EMBL" id="GBRH01200222">
    <property type="protein sequence ID" value="JAD97673.1"/>
    <property type="molecule type" value="Transcribed_RNA"/>
</dbReference>
<feature type="compositionally biased region" description="Basic residues" evidence="1">
    <location>
        <begin position="20"/>
        <end position="30"/>
    </location>
</feature>
<dbReference type="AlphaFoldDB" id="A0A0A9EFA8"/>
<proteinExistence type="predicted"/>
<protein>
    <submittedName>
        <fullName evidence="2">Uncharacterized protein</fullName>
    </submittedName>
</protein>
<feature type="region of interest" description="Disordered" evidence="1">
    <location>
        <begin position="1"/>
        <end position="38"/>
    </location>
</feature>
<reference evidence="2" key="1">
    <citation type="submission" date="2014-09" db="EMBL/GenBank/DDBJ databases">
        <authorList>
            <person name="Magalhaes I.L.F."/>
            <person name="Oliveira U."/>
            <person name="Santos F.R."/>
            <person name="Vidigal T.H.D.A."/>
            <person name="Brescovit A.D."/>
            <person name="Santos A.J."/>
        </authorList>
    </citation>
    <scope>NUCLEOTIDE SEQUENCE</scope>
    <source>
        <tissue evidence="2">Shoot tissue taken approximately 20 cm above the soil surface</tissue>
    </source>
</reference>
<reference evidence="2" key="2">
    <citation type="journal article" date="2015" name="Data Brief">
        <title>Shoot transcriptome of the giant reed, Arundo donax.</title>
        <authorList>
            <person name="Barrero R.A."/>
            <person name="Guerrero F.D."/>
            <person name="Moolhuijzen P."/>
            <person name="Goolsby J.A."/>
            <person name="Tidwell J."/>
            <person name="Bellgard S.E."/>
            <person name="Bellgard M.I."/>
        </authorList>
    </citation>
    <scope>NUCLEOTIDE SEQUENCE</scope>
    <source>
        <tissue evidence="2">Shoot tissue taken approximately 20 cm above the soil surface</tissue>
    </source>
</reference>